<evidence type="ECO:0000313" key="2">
    <source>
        <dbReference type="Proteomes" id="UP001060085"/>
    </source>
</evidence>
<keyword evidence="2" id="KW-1185">Reference proteome</keyword>
<sequence>MNLSLIICLFLMKFQEMNEFGIRKIFAFGDSYADTGNLHQMWQREPYGVSYRGKPSGRFSDGIIFTDYLAKFLGMKTPVSYHWRKSLKSRLHYGMNFAYGGAGIGQTLFAVPNITAQVDMFERLVNDGVYTKYDLQSSLILVTLSGNDYDAANERGDSALEILVTLVPTLIDQLSVELKRMANLGAKRIAVGTLPPLGCLPFLTQPLSYNSCNSTGNILSDIHNSALRDSLDKLNNETLSTNFSVVDLDNAFKTIFDNKGDSKGITSLYKPCCMGTDESSSCGSLNLNGEKMYTVCNSPQTSFFWDSVHPTQAGWKAVFNALQLTFQEICSFS</sequence>
<reference evidence="2" key="1">
    <citation type="journal article" date="2023" name="Nat. Plants">
        <title>Single-cell RNA sequencing provides a high-resolution roadmap for understanding the multicellular compartmentation of specialized metabolism.</title>
        <authorList>
            <person name="Sun S."/>
            <person name="Shen X."/>
            <person name="Li Y."/>
            <person name="Li Y."/>
            <person name="Wang S."/>
            <person name="Li R."/>
            <person name="Zhang H."/>
            <person name="Shen G."/>
            <person name="Guo B."/>
            <person name="Wei J."/>
            <person name="Xu J."/>
            <person name="St-Pierre B."/>
            <person name="Chen S."/>
            <person name="Sun C."/>
        </authorList>
    </citation>
    <scope>NUCLEOTIDE SEQUENCE [LARGE SCALE GENOMIC DNA]</scope>
</reference>
<evidence type="ECO:0000313" key="1">
    <source>
        <dbReference type="EMBL" id="KAI5652293.1"/>
    </source>
</evidence>
<dbReference type="Proteomes" id="UP001060085">
    <property type="component" value="Linkage Group LG07"/>
</dbReference>
<accession>A0ACB9ZWR0</accession>
<name>A0ACB9ZWR0_CATRO</name>
<organism evidence="1 2">
    <name type="scientific">Catharanthus roseus</name>
    <name type="common">Madagascar periwinkle</name>
    <name type="synonym">Vinca rosea</name>
    <dbReference type="NCBI Taxonomy" id="4058"/>
    <lineage>
        <taxon>Eukaryota</taxon>
        <taxon>Viridiplantae</taxon>
        <taxon>Streptophyta</taxon>
        <taxon>Embryophyta</taxon>
        <taxon>Tracheophyta</taxon>
        <taxon>Spermatophyta</taxon>
        <taxon>Magnoliopsida</taxon>
        <taxon>eudicotyledons</taxon>
        <taxon>Gunneridae</taxon>
        <taxon>Pentapetalae</taxon>
        <taxon>asterids</taxon>
        <taxon>lamiids</taxon>
        <taxon>Gentianales</taxon>
        <taxon>Apocynaceae</taxon>
        <taxon>Rauvolfioideae</taxon>
        <taxon>Vinceae</taxon>
        <taxon>Catharanthinae</taxon>
        <taxon>Catharanthus</taxon>
    </lineage>
</organism>
<gene>
    <name evidence="1" type="ORF">M9H77_29480</name>
</gene>
<proteinExistence type="predicted"/>
<comment type="caution">
    <text evidence="1">The sequence shown here is derived from an EMBL/GenBank/DDBJ whole genome shotgun (WGS) entry which is preliminary data.</text>
</comment>
<dbReference type="EMBL" id="CM044707">
    <property type="protein sequence ID" value="KAI5652293.1"/>
    <property type="molecule type" value="Genomic_DNA"/>
</dbReference>
<protein>
    <submittedName>
        <fullName evidence="1">Uncharacterized protein</fullName>
    </submittedName>
</protein>